<feature type="compositionally biased region" description="Polar residues" evidence="6">
    <location>
        <begin position="600"/>
        <end position="614"/>
    </location>
</feature>
<feature type="compositionally biased region" description="Basic and acidic residues" evidence="6">
    <location>
        <begin position="141"/>
        <end position="168"/>
    </location>
</feature>
<feature type="region of interest" description="Disordered" evidence="6">
    <location>
        <begin position="124"/>
        <end position="169"/>
    </location>
</feature>
<organism evidence="8 9">
    <name type="scientific">Naegleria fowleri</name>
    <name type="common">Brain eating amoeba</name>
    <dbReference type="NCBI Taxonomy" id="5763"/>
    <lineage>
        <taxon>Eukaryota</taxon>
        <taxon>Discoba</taxon>
        <taxon>Heterolobosea</taxon>
        <taxon>Tetramitia</taxon>
        <taxon>Eutetramitia</taxon>
        <taxon>Vahlkampfiidae</taxon>
        <taxon>Naegleria</taxon>
    </lineage>
</organism>
<dbReference type="AlphaFoldDB" id="A0A6A5BNB5"/>
<evidence type="ECO:0000256" key="1">
    <source>
        <dbReference type="ARBA" id="ARBA00012513"/>
    </source>
</evidence>
<evidence type="ECO:0000256" key="3">
    <source>
        <dbReference type="ARBA" id="ARBA00022741"/>
    </source>
</evidence>
<dbReference type="EC" id="2.7.11.1" evidence="1"/>
<dbReference type="GeneID" id="68111553"/>
<dbReference type="OrthoDB" id="4062651at2759"/>
<dbReference type="PROSITE" id="PS50011">
    <property type="entry name" value="PROTEIN_KINASE_DOM"/>
    <property type="match status" value="1"/>
</dbReference>
<dbReference type="Proteomes" id="UP000444721">
    <property type="component" value="Unassembled WGS sequence"/>
</dbReference>
<dbReference type="EMBL" id="VFQX01000037">
    <property type="protein sequence ID" value="KAF0976436.1"/>
    <property type="molecule type" value="Genomic_DNA"/>
</dbReference>
<keyword evidence="9" id="KW-1185">Reference proteome</keyword>
<dbReference type="CDD" id="cd00180">
    <property type="entry name" value="PKc"/>
    <property type="match status" value="1"/>
</dbReference>
<keyword evidence="5" id="KW-0067">ATP-binding</keyword>
<dbReference type="VEuPathDB" id="AmoebaDB:NF0066340"/>
<gene>
    <name evidence="8" type="ORF">FDP41_004335</name>
</gene>
<dbReference type="GO" id="GO:0004674">
    <property type="term" value="F:protein serine/threonine kinase activity"/>
    <property type="evidence" value="ECO:0007669"/>
    <property type="project" value="UniProtKB-EC"/>
</dbReference>
<feature type="region of interest" description="Disordered" evidence="6">
    <location>
        <begin position="501"/>
        <end position="614"/>
    </location>
</feature>
<evidence type="ECO:0000313" key="9">
    <source>
        <dbReference type="Proteomes" id="UP000444721"/>
    </source>
</evidence>
<reference evidence="8 9" key="1">
    <citation type="journal article" date="2019" name="Sci. Rep.">
        <title>Nanopore sequencing improves the draft genome of the human pathogenic amoeba Naegleria fowleri.</title>
        <authorList>
            <person name="Liechti N."/>
            <person name="Schurch N."/>
            <person name="Bruggmann R."/>
            <person name="Wittwer M."/>
        </authorList>
    </citation>
    <scope>NUCLEOTIDE SEQUENCE [LARGE SCALE GENOMIC DNA]</scope>
    <source>
        <strain evidence="8 9">ATCC 30894</strain>
    </source>
</reference>
<evidence type="ECO:0000259" key="7">
    <source>
        <dbReference type="PROSITE" id="PS50011"/>
    </source>
</evidence>
<name>A0A6A5BNB5_NAEFO</name>
<dbReference type="VEuPathDB" id="AmoebaDB:NfTy_084250"/>
<protein>
    <recommendedName>
        <fullName evidence="1">non-specific serine/threonine protein kinase</fullName>
        <ecNumber evidence="1">2.7.11.1</ecNumber>
    </recommendedName>
</protein>
<dbReference type="InterPro" id="IPR050660">
    <property type="entry name" value="NEK_Ser/Thr_kinase"/>
</dbReference>
<dbReference type="Gene3D" id="1.10.510.10">
    <property type="entry name" value="Transferase(Phosphotransferase) domain 1"/>
    <property type="match status" value="1"/>
</dbReference>
<proteinExistence type="predicted"/>
<dbReference type="Pfam" id="PF00069">
    <property type="entry name" value="Pkinase"/>
    <property type="match status" value="1"/>
</dbReference>
<dbReference type="VEuPathDB" id="AmoebaDB:FDP41_004335"/>
<dbReference type="PANTHER" id="PTHR43671">
    <property type="entry name" value="SERINE/THREONINE-PROTEIN KINASE NEK"/>
    <property type="match status" value="1"/>
</dbReference>
<keyword evidence="3" id="KW-0547">Nucleotide-binding</keyword>
<evidence type="ECO:0000256" key="2">
    <source>
        <dbReference type="ARBA" id="ARBA00022679"/>
    </source>
</evidence>
<comment type="caution">
    <text evidence="8">The sequence shown here is derived from an EMBL/GenBank/DDBJ whole genome shotgun (WGS) entry which is preliminary data.</text>
</comment>
<keyword evidence="2" id="KW-0808">Transferase</keyword>
<dbReference type="InterPro" id="IPR000719">
    <property type="entry name" value="Prot_kinase_dom"/>
</dbReference>
<feature type="domain" description="Protein kinase" evidence="7">
    <location>
        <begin position="181"/>
        <end position="467"/>
    </location>
</feature>
<accession>A0A6A5BNB5</accession>
<dbReference type="InterPro" id="IPR011009">
    <property type="entry name" value="Kinase-like_dom_sf"/>
</dbReference>
<keyword evidence="4" id="KW-0418">Kinase</keyword>
<evidence type="ECO:0000256" key="4">
    <source>
        <dbReference type="ARBA" id="ARBA00022777"/>
    </source>
</evidence>
<dbReference type="SUPFAM" id="SSF56112">
    <property type="entry name" value="Protein kinase-like (PK-like)"/>
    <property type="match status" value="1"/>
</dbReference>
<evidence type="ECO:0000256" key="6">
    <source>
        <dbReference type="SAM" id="MobiDB-lite"/>
    </source>
</evidence>
<dbReference type="RefSeq" id="XP_044561149.1">
    <property type="nucleotide sequence ID" value="XM_044707738.1"/>
</dbReference>
<sequence>MSLSGNDHHREVIEIVDASDDDDYEGNIATQTFTNDNNNHIVSRHDQNNSNTMINNSPTLIEDDMDDSTEDEPFDEIVSTNVNIHQNVSSSEMDTTTLIQTHTNEFHGMDTTDLEEHKVINVDSDHEERIQIGDNVTGTQGDKETPKEIQQHLSSHENKSHESEKTISPEEIPSVEGNQEIQNNLQLLESRYQKVIWKKREFSHDSRVCEVLLKENGEKRTVKTILLPPHGNMQEYLDLATKITQLNHPNIIPMYPPFILGNLLCIEMDYMEHGSLEECFESIEKPPSEKMLHSLLQQVASALQYMNSQKSMLHRNIIPSSILVKSLKYETDEIHVCLSGFVFEKSTHYWPIDERYVSPDIRNFVKDEKNEWPYSPASDVFSLGATLCWTMTGQAILSDEPQEVKQHLKNLQRTNYSEMLHEVVTQMMHPDPTKRLTLEELQKSLTSGGTYNDDQLNPSVTKNYSFLKLLAVEFSKQKRNHSEATTNKQVLTRPIRTKTVVSSVSTPAQNDNILSQPSESAGGNHSKIAEKRVGSDFSSEEVIQPRSASFVKSRKYRKSKSSTSSSLADTSMKPPARTKLLSSPPPLVNKTPTSKESHNQVRNASLQASSSTFPRKTTVLQDKTIASSSSQITRSETTDKTTSLAAYRLANLDIGLIDMIMDPKITEEQFEAIENEFYEIFPLTKVEKLSKLVDDIIAEDMKRRETKR</sequence>
<feature type="compositionally biased region" description="Polar residues" evidence="6">
    <location>
        <begin position="501"/>
        <end position="523"/>
    </location>
</feature>
<evidence type="ECO:0000256" key="5">
    <source>
        <dbReference type="ARBA" id="ARBA00022840"/>
    </source>
</evidence>
<evidence type="ECO:0000313" key="8">
    <source>
        <dbReference type="EMBL" id="KAF0976436.1"/>
    </source>
</evidence>
<dbReference type="PANTHER" id="PTHR43671:SF13">
    <property type="entry name" value="SERINE_THREONINE-PROTEIN KINASE NEK2"/>
    <property type="match status" value="1"/>
</dbReference>
<dbReference type="GO" id="GO:0005524">
    <property type="term" value="F:ATP binding"/>
    <property type="evidence" value="ECO:0007669"/>
    <property type="project" value="UniProtKB-KW"/>
</dbReference>